<reference evidence="2" key="1">
    <citation type="journal article" date="2023" name="G3 (Bethesda)">
        <title>Whole genome assemblies of Zophobas morio and Tenebrio molitor.</title>
        <authorList>
            <person name="Kaur S."/>
            <person name="Stinson S.A."/>
            <person name="diCenzo G.C."/>
        </authorList>
    </citation>
    <scope>NUCLEOTIDE SEQUENCE</scope>
    <source>
        <strain evidence="2">QUZm001</strain>
    </source>
</reference>
<dbReference type="GO" id="GO:0006281">
    <property type="term" value="P:DNA repair"/>
    <property type="evidence" value="ECO:0007669"/>
    <property type="project" value="UniProtKB-ARBA"/>
</dbReference>
<dbReference type="Proteomes" id="UP001168821">
    <property type="component" value="Unassembled WGS sequence"/>
</dbReference>
<evidence type="ECO:0000313" key="3">
    <source>
        <dbReference type="Proteomes" id="UP001168821"/>
    </source>
</evidence>
<evidence type="ECO:0000259" key="1">
    <source>
        <dbReference type="Pfam" id="PF09588"/>
    </source>
</evidence>
<keyword evidence="3" id="KW-1185">Reference proteome</keyword>
<gene>
    <name evidence="2" type="ORF">Zmor_011483</name>
</gene>
<sequence>MRTISPEDVKLLARNVYNILQKKNKQKISGPDLDYGRQNIVMDIDDAEFENHKKTFLETLGADINKIEIETRNQNDSIKWQSERLKRLTASSFGRICKLRKNTSRANVVKLLLYSNFKGNDATRYGHEMEKTAREDIGNKLNIAIDECGLFISPD</sequence>
<dbReference type="InterPro" id="IPR011604">
    <property type="entry name" value="PDDEXK-like_dom_sf"/>
</dbReference>
<dbReference type="PANTHER" id="PTHR46609:SF8">
    <property type="entry name" value="YQAJ VIRAL RECOMBINASE DOMAIN-CONTAINING PROTEIN"/>
    <property type="match status" value="1"/>
</dbReference>
<organism evidence="2 3">
    <name type="scientific">Zophobas morio</name>
    <dbReference type="NCBI Taxonomy" id="2755281"/>
    <lineage>
        <taxon>Eukaryota</taxon>
        <taxon>Metazoa</taxon>
        <taxon>Ecdysozoa</taxon>
        <taxon>Arthropoda</taxon>
        <taxon>Hexapoda</taxon>
        <taxon>Insecta</taxon>
        <taxon>Pterygota</taxon>
        <taxon>Neoptera</taxon>
        <taxon>Endopterygota</taxon>
        <taxon>Coleoptera</taxon>
        <taxon>Polyphaga</taxon>
        <taxon>Cucujiformia</taxon>
        <taxon>Tenebrionidae</taxon>
        <taxon>Zophobas</taxon>
    </lineage>
</organism>
<feature type="domain" description="YqaJ viral recombinase" evidence="1">
    <location>
        <begin position="79"/>
        <end position="147"/>
    </location>
</feature>
<dbReference type="InterPro" id="IPR051703">
    <property type="entry name" value="NF-kappa-B_Signaling_Reg"/>
</dbReference>
<protein>
    <recommendedName>
        <fullName evidence="1">YqaJ viral recombinase domain-containing protein</fullName>
    </recommendedName>
</protein>
<dbReference type="SUPFAM" id="SSF52980">
    <property type="entry name" value="Restriction endonuclease-like"/>
    <property type="match status" value="1"/>
</dbReference>
<proteinExistence type="predicted"/>
<dbReference type="AlphaFoldDB" id="A0AA38IQ80"/>
<dbReference type="EMBL" id="JALNTZ010000003">
    <property type="protein sequence ID" value="KAJ3659815.1"/>
    <property type="molecule type" value="Genomic_DNA"/>
</dbReference>
<evidence type="ECO:0000313" key="2">
    <source>
        <dbReference type="EMBL" id="KAJ3659815.1"/>
    </source>
</evidence>
<name>A0AA38IQ80_9CUCU</name>
<dbReference type="InterPro" id="IPR019080">
    <property type="entry name" value="YqaJ_viral_recombinase"/>
</dbReference>
<dbReference type="InterPro" id="IPR011335">
    <property type="entry name" value="Restrct_endonuc-II-like"/>
</dbReference>
<dbReference type="Gene3D" id="3.90.320.10">
    <property type="match status" value="1"/>
</dbReference>
<dbReference type="Pfam" id="PF09588">
    <property type="entry name" value="YqaJ"/>
    <property type="match status" value="1"/>
</dbReference>
<dbReference type="PANTHER" id="PTHR46609">
    <property type="entry name" value="EXONUCLEASE, PHAGE-TYPE/RECB, C-TERMINAL DOMAIN-CONTAINING PROTEIN"/>
    <property type="match status" value="1"/>
</dbReference>
<comment type="caution">
    <text evidence="2">The sequence shown here is derived from an EMBL/GenBank/DDBJ whole genome shotgun (WGS) entry which is preliminary data.</text>
</comment>
<accession>A0AA38IQ80</accession>